<dbReference type="Proteomes" id="UP000308197">
    <property type="component" value="Unassembled WGS sequence"/>
</dbReference>
<name>A0A5C3P760_9APHY</name>
<protein>
    <submittedName>
        <fullName evidence="2">Uncharacterized protein</fullName>
    </submittedName>
</protein>
<organism evidence="2 3">
    <name type="scientific">Polyporus arcularius HHB13444</name>
    <dbReference type="NCBI Taxonomy" id="1314778"/>
    <lineage>
        <taxon>Eukaryota</taxon>
        <taxon>Fungi</taxon>
        <taxon>Dikarya</taxon>
        <taxon>Basidiomycota</taxon>
        <taxon>Agaricomycotina</taxon>
        <taxon>Agaricomycetes</taxon>
        <taxon>Polyporales</taxon>
        <taxon>Polyporaceae</taxon>
        <taxon>Polyporus</taxon>
    </lineage>
</organism>
<evidence type="ECO:0000313" key="3">
    <source>
        <dbReference type="Proteomes" id="UP000308197"/>
    </source>
</evidence>
<gene>
    <name evidence="2" type="ORF">K466DRAFT_186329</name>
</gene>
<dbReference type="EMBL" id="ML211250">
    <property type="protein sequence ID" value="TFK85495.1"/>
    <property type="molecule type" value="Genomic_DNA"/>
</dbReference>
<feature type="region of interest" description="Disordered" evidence="1">
    <location>
        <begin position="59"/>
        <end position="131"/>
    </location>
</feature>
<accession>A0A5C3P760</accession>
<keyword evidence="3" id="KW-1185">Reference proteome</keyword>
<evidence type="ECO:0000256" key="1">
    <source>
        <dbReference type="SAM" id="MobiDB-lite"/>
    </source>
</evidence>
<evidence type="ECO:0000313" key="2">
    <source>
        <dbReference type="EMBL" id="TFK85495.1"/>
    </source>
</evidence>
<reference evidence="2 3" key="1">
    <citation type="journal article" date="2019" name="Nat. Ecol. Evol.">
        <title>Megaphylogeny resolves global patterns of mushroom evolution.</title>
        <authorList>
            <person name="Varga T."/>
            <person name="Krizsan K."/>
            <person name="Foldi C."/>
            <person name="Dima B."/>
            <person name="Sanchez-Garcia M."/>
            <person name="Sanchez-Ramirez S."/>
            <person name="Szollosi G.J."/>
            <person name="Szarkandi J.G."/>
            <person name="Papp V."/>
            <person name="Albert L."/>
            <person name="Andreopoulos W."/>
            <person name="Angelini C."/>
            <person name="Antonin V."/>
            <person name="Barry K.W."/>
            <person name="Bougher N.L."/>
            <person name="Buchanan P."/>
            <person name="Buyck B."/>
            <person name="Bense V."/>
            <person name="Catcheside P."/>
            <person name="Chovatia M."/>
            <person name="Cooper J."/>
            <person name="Damon W."/>
            <person name="Desjardin D."/>
            <person name="Finy P."/>
            <person name="Geml J."/>
            <person name="Haridas S."/>
            <person name="Hughes K."/>
            <person name="Justo A."/>
            <person name="Karasinski D."/>
            <person name="Kautmanova I."/>
            <person name="Kiss B."/>
            <person name="Kocsube S."/>
            <person name="Kotiranta H."/>
            <person name="LaButti K.M."/>
            <person name="Lechner B.E."/>
            <person name="Liimatainen K."/>
            <person name="Lipzen A."/>
            <person name="Lukacs Z."/>
            <person name="Mihaltcheva S."/>
            <person name="Morgado L.N."/>
            <person name="Niskanen T."/>
            <person name="Noordeloos M.E."/>
            <person name="Ohm R.A."/>
            <person name="Ortiz-Santana B."/>
            <person name="Ovrebo C."/>
            <person name="Racz N."/>
            <person name="Riley R."/>
            <person name="Savchenko A."/>
            <person name="Shiryaev A."/>
            <person name="Soop K."/>
            <person name="Spirin V."/>
            <person name="Szebenyi C."/>
            <person name="Tomsovsky M."/>
            <person name="Tulloss R.E."/>
            <person name="Uehling J."/>
            <person name="Grigoriev I.V."/>
            <person name="Vagvolgyi C."/>
            <person name="Papp T."/>
            <person name="Martin F.M."/>
            <person name="Miettinen O."/>
            <person name="Hibbett D.S."/>
            <person name="Nagy L.G."/>
        </authorList>
    </citation>
    <scope>NUCLEOTIDE SEQUENCE [LARGE SCALE GENOMIC DNA]</scope>
    <source>
        <strain evidence="2 3">HHB13444</strain>
    </source>
</reference>
<sequence>MLRAHGALGFLGSVGGGGWSIRGSPSARYYGFQAQLCAGSTTTAFTSFTSRRTVRTTTAMLPHGPPPPTAGQLLQPPSGARRRVPPITSRTPPLKARLGLAAVRTGSPPPSKARRNPGSMPTLRSFRSRWTSGPGLCSPTLELAKTSWPATRFSTPIRTR</sequence>
<proteinExistence type="predicted"/>
<dbReference type="InParanoid" id="A0A5C3P760"/>
<dbReference type="AlphaFoldDB" id="A0A5C3P760"/>